<accession>A0A5B7HEA3</accession>
<feature type="compositionally biased region" description="Basic residues" evidence="1">
    <location>
        <begin position="153"/>
        <end position="163"/>
    </location>
</feature>
<evidence type="ECO:0000313" key="3">
    <source>
        <dbReference type="Proteomes" id="UP000324222"/>
    </source>
</evidence>
<feature type="compositionally biased region" description="Basic and acidic residues" evidence="1">
    <location>
        <begin position="122"/>
        <end position="147"/>
    </location>
</feature>
<keyword evidence="3" id="KW-1185">Reference proteome</keyword>
<protein>
    <submittedName>
        <fullName evidence="2">Uncharacterized protein</fullName>
    </submittedName>
</protein>
<name>A0A5B7HEA3_PORTR</name>
<evidence type="ECO:0000256" key="1">
    <source>
        <dbReference type="SAM" id="MobiDB-lite"/>
    </source>
</evidence>
<gene>
    <name evidence="2" type="ORF">E2C01_062132</name>
</gene>
<feature type="region of interest" description="Disordered" evidence="1">
    <location>
        <begin position="1"/>
        <end position="163"/>
    </location>
</feature>
<sequence length="163" mass="17784">MASSQGAGKDFERHPGKARYPLKGMVPRNPLSGGEHHVSHRVVQPRKRQHTQKQPSTLELYGKPDGGPGTPKGMLPLKGMLPQKGMLPTKGMLLPKGMLSPKGLYPQKGMLLPKGKVPPKGTKKEDGTLHEDGESLEEKTLTREKHQTNGKVHPQRGRGKTEG</sequence>
<evidence type="ECO:0000313" key="2">
    <source>
        <dbReference type="EMBL" id="MPC67945.1"/>
    </source>
</evidence>
<dbReference type="AlphaFoldDB" id="A0A5B7HEA3"/>
<organism evidence="2 3">
    <name type="scientific">Portunus trituberculatus</name>
    <name type="common">Swimming crab</name>
    <name type="synonym">Neptunus trituberculatus</name>
    <dbReference type="NCBI Taxonomy" id="210409"/>
    <lineage>
        <taxon>Eukaryota</taxon>
        <taxon>Metazoa</taxon>
        <taxon>Ecdysozoa</taxon>
        <taxon>Arthropoda</taxon>
        <taxon>Crustacea</taxon>
        <taxon>Multicrustacea</taxon>
        <taxon>Malacostraca</taxon>
        <taxon>Eumalacostraca</taxon>
        <taxon>Eucarida</taxon>
        <taxon>Decapoda</taxon>
        <taxon>Pleocyemata</taxon>
        <taxon>Brachyura</taxon>
        <taxon>Eubrachyura</taxon>
        <taxon>Portunoidea</taxon>
        <taxon>Portunidae</taxon>
        <taxon>Portuninae</taxon>
        <taxon>Portunus</taxon>
    </lineage>
</organism>
<dbReference type="Proteomes" id="UP000324222">
    <property type="component" value="Unassembled WGS sequence"/>
</dbReference>
<feature type="compositionally biased region" description="Basic residues" evidence="1">
    <location>
        <begin position="38"/>
        <end position="51"/>
    </location>
</feature>
<dbReference type="EMBL" id="VSRR010027013">
    <property type="protein sequence ID" value="MPC67945.1"/>
    <property type="molecule type" value="Genomic_DNA"/>
</dbReference>
<feature type="compositionally biased region" description="Low complexity" evidence="1">
    <location>
        <begin position="108"/>
        <end position="120"/>
    </location>
</feature>
<comment type="caution">
    <text evidence="2">The sequence shown here is derived from an EMBL/GenBank/DDBJ whole genome shotgun (WGS) entry which is preliminary data.</text>
</comment>
<proteinExistence type="predicted"/>
<reference evidence="2 3" key="1">
    <citation type="submission" date="2019-05" db="EMBL/GenBank/DDBJ databases">
        <title>Another draft genome of Portunus trituberculatus and its Hox gene families provides insights of decapod evolution.</title>
        <authorList>
            <person name="Jeong J.-H."/>
            <person name="Song I."/>
            <person name="Kim S."/>
            <person name="Choi T."/>
            <person name="Kim D."/>
            <person name="Ryu S."/>
            <person name="Kim W."/>
        </authorList>
    </citation>
    <scope>NUCLEOTIDE SEQUENCE [LARGE SCALE GENOMIC DNA]</scope>
    <source>
        <tissue evidence="2">Muscle</tissue>
    </source>
</reference>